<evidence type="ECO:0000256" key="7">
    <source>
        <dbReference type="ARBA" id="ARBA00023175"/>
    </source>
</evidence>
<dbReference type="Pfam" id="PF00169">
    <property type="entry name" value="PH"/>
    <property type="match status" value="1"/>
</dbReference>
<dbReference type="SUPFAM" id="SSF49879">
    <property type="entry name" value="SMAD/FHA domain"/>
    <property type="match status" value="1"/>
</dbReference>
<evidence type="ECO:0000256" key="1">
    <source>
        <dbReference type="ARBA" id="ARBA00004245"/>
    </source>
</evidence>
<dbReference type="InterPro" id="IPR008984">
    <property type="entry name" value="SMAD_FHA_dom_sf"/>
</dbReference>
<evidence type="ECO:0000256" key="5">
    <source>
        <dbReference type="ARBA" id="ARBA00022840"/>
    </source>
</evidence>
<dbReference type="CDD" id="cd01365">
    <property type="entry name" value="KISc_KIF1A_KIF1B"/>
    <property type="match status" value="1"/>
</dbReference>
<keyword evidence="4 9" id="KW-0547">Nucleotide-binding</keyword>
<dbReference type="Pfam" id="PF12473">
    <property type="entry name" value="DUF3694"/>
    <property type="match status" value="1"/>
</dbReference>
<reference evidence="13 14" key="1">
    <citation type="submission" date="2024-07" db="EMBL/GenBank/DDBJ databases">
        <title>Section-level genome sequencing and comparative genomics of Aspergillus sections Usti and Cavernicolus.</title>
        <authorList>
            <consortium name="Lawrence Berkeley National Laboratory"/>
            <person name="Nybo J.L."/>
            <person name="Vesth T.C."/>
            <person name="Theobald S."/>
            <person name="Frisvad J.C."/>
            <person name="Larsen T.O."/>
            <person name="Kjaerboelling I."/>
            <person name="Rothschild-Mancinelli K."/>
            <person name="Lyhne E.K."/>
            <person name="Kogle M.E."/>
            <person name="Barry K."/>
            <person name="Clum A."/>
            <person name="Na H."/>
            <person name="Ledsgaard L."/>
            <person name="Lin J."/>
            <person name="Lipzen A."/>
            <person name="Kuo A."/>
            <person name="Riley R."/>
            <person name="Mondo S."/>
            <person name="Labutti K."/>
            <person name="Haridas S."/>
            <person name="Pangalinan J."/>
            <person name="Salamov A.A."/>
            <person name="Simmons B.A."/>
            <person name="Magnuson J.K."/>
            <person name="Chen J."/>
            <person name="Drula E."/>
            <person name="Henrissat B."/>
            <person name="Wiebenga A."/>
            <person name="Lubbers R.J."/>
            <person name="Gomes A.C."/>
            <person name="Macurrencykelacurrency M.R."/>
            <person name="Stajich J."/>
            <person name="Grigoriev I.V."/>
            <person name="Mortensen U.H."/>
            <person name="De Vries R.P."/>
            <person name="Baker S.E."/>
            <person name="Andersen M.R."/>
        </authorList>
    </citation>
    <scope>NUCLEOTIDE SEQUENCE [LARGE SCALE GENOMIC DNA]</scope>
    <source>
        <strain evidence="13 14">CBS 449.75</strain>
    </source>
</reference>
<dbReference type="PROSITE" id="PS00411">
    <property type="entry name" value="KINESIN_MOTOR_1"/>
    <property type="match status" value="1"/>
</dbReference>
<evidence type="ECO:0000256" key="2">
    <source>
        <dbReference type="ARBA" id="ARBA00022490"/>
    </source>
</evidence>
<feature type="domain" description="Kinesin motor" evidence="12">
    <location>
        <begin position="8"/>
        <end position="362"/>
    </location>
</feature>
<evidence type="ECO:0000259" key="11">
    <source>
        <dbReference type="PROSITE" id="PS50003"/>
    </source>
</evidence>
<evidence type="ECO:0000313" key="14">
    <source>
        <dbReference type="Proteomes" id="UP001610432"/>
    </source>
</evidence>
<dbReference type="SUPFAM" id="SSF50729">
    <property type="entry name" value="PH domain-like"/>
    <property type="match status" value="1"/>
</dbReference>
<keyword evidence="8" id="KW-0206">Cytoskeleton</keyword>
<feature type="domain" description="PH" evidence="11">
    <location>
        <begin position="1514"/>
        <end position="1621"/>
    </location>
</feature>
<dbReference type="PANTHER" id="PTHR47117">
    <property type="entry name" value="STAR-RELATED LIPID TRANSFER PROTEIN 9"/>
    <property type="match status" value="1"/>
</dbReference>
<comment type="caution">
    <text evidence="13">The sequence shown here is derived from an EMBL/GenBank/DDBJ whole genome shotgun (WGS) entry which is preliminary data.</text>
</comment>
<dbReference type="InterPro" id="IPR001849">
    <property type="entry name" value="PH_domain"/>
</dbReference>
<dbReference type="CDD" id="cd22705">
    <property type="entry name" value="FHA_KIF1"/>
    <property type="match status" value="1"/>
</dbReference>
<dbReference type="InterPro" id="IPR036961">
    <property type="entry name" value="Kinesin_motor_dom_sf"/>
</dbReference>
<dbReference type="GeneID" id="98144418"/>
<name>A0ABR4LPM1_9EURO</name>
<keyword evidence="3" id="KW-0493">Microtubule</keyword>
<dbReference type="Pfam" id="PF00225">
    <property type="entry name" value="Kinesin"/>
    <property type="match status" value="1"/>
</dbReference>
<feature type="region of interest" description="Disordered" evidence="10">
    <location>
        <begin position="38"/>
        <end position="61"/>
    </location>
</feature>
<dbReference type="Proteomes" id="UP001610432">
    <property type="component" value="Unassembled WGS sequence"/>
</dbReference>
<dbReference type="InterPro" id="IPR019821">
    <property type="entry name" value="Kinesin_motor_CS"/>
</dbReference>
<dbReference type="PANTHER" id="PTHR47117:SF10">
    <property type="entry name" value="KINESIN-LIKE PROTEIN KIF1B"/>
    <property type="match status" value="1"/>
</dbReference>
<evidence type="ECO:0000256" key="6">
    <source>
        <dbReference type="ARBA" id="ARBA00023054"/>
    </source>
</evidence>
<comment type="subcellular location">
    <subcellularLocation>
        <location evidence="1">Cytoplasm</location>
        <location evidence="1">Cytoskeleton</location>
    </subcellularLocation>
</comment>
<evidence type="ECO:0000256" key="4">
    <source>
        <dbReference type="ARBA" id="ARBA00022741"/>
    </source>
</evidence>
<dbReference type="InterPro" id="IPR032405">
    <property type="entry name" value="Kinesin_assoc"/>
</dbReference>
<accession>A0ABR4LPM1</accession>
<evidence type="ECO:0008006" key="15">
    <source>
        <dbReference type="Google" id="ProtNLM"/>
    </source>
</evidence>
<dbReference type="InterPro" id="IPR022164">
    <property type="entry name" value="Kinesin-like"/>
</dbReference>
<evidence type="ECO:0000256" key="10">
    <source>
        <dbReference type="SAM" id="MobiDB-lite"/>
    </source>
</evidence>
<dbReference type="InterPro" id="IPR049780">
    <property type="entry name" value="PH_KIFIA_KIFIB"/>
</dbReference>
<gene>
    <name evidence="13" type="ORF">BJX67DRAFT_355930</name>
</gene>
<dbReference type="Pfam" id="PF12423">
    <property type="entry name" value="KIF1B"/>
    <property type="match status" value="1"/>
</dbReference>
<dbReference type="SMART" id="SM00129">
    <property type="entry name" value="KISc"/>
    <property type="match status" value="1"/>
</dbReference>
<organism evidence="13 14">
    <name type="scientific">Aspergillus lucknowensis</name>
    <dbReference type="NCBI Taxonomy" id="176173"/>
    <lineage>
        <taxon>Eukaryota</taxon>
        <taxon>Fungi</taxon>
        <taxon>Dikarya</taxon>
        <taxon>Ascomycota</taxon>
        <taxon>Pezizomycotina</taxon>
        <taxon>Eurotiomycetes</taxon>
        <taxon>Eurotiomycetidae</taxon>
        <taxon>Eurotiales</taxon>
        <taxon>Aspergillaceae</taxon>
        <taxon>Aspergillus</taxon>
        <taxon>Aspergillus subgen. Nidulantes</taxon>
    </lineage>
</organism>
<feature type="region of interest" description="Disordered" evidence="10">
    <location>
        <begin position="1415"/>
        <end position="1439"/>
    </location>
</feature>
<dbReference type="EMBL" id="JBFXLQ010000025">
    <property type="protein sequence ID" value="KAL2866482.1"/>
    <property type="molecule type" value="Genomic_DNA"/>
</dbReference>
<dbReference type="CDD" id="cd01233">
    <property type="entry name" value="PH_KIFIA_KIFIB"/>
    <property type="match status" value="1"/>
</dbReference>
<dbReference type="SUPFAM" id="SSF52540">
    <property type="entry name" value="P-loop containing nucleoside triphosphate hydrolases"/>
    <property type="match status" value="1"/>
</dbReference>
<feature type="region of interest" description="Disordered" evidence="10">
    <location>
        <begin position="735"/>
        <end position="797"/>
    </location>
</feature>
<keyword evidence="6" id="KW-0175">Coiled coil</keyword>
<dbReference type="InterPro" id="IPR022140">
    <property type="entry name" value="Kinesin-like_KIF1-typ"/>
</dbReference>
<proteinExistence type="inferred from homology"/>
<protein>
    <recommendedName>
        <fullName evidence="15">Kinesin family protein</fullName>
    </recommendedName>
</protein>
<sequence>MAPGGGGNIKVVVRVRPFNSREIDRGAKCIVQMKGNQTVLTPPPGADEKSRKGAGKGAAEGPKTFAFDRSYWSFDKNAPNFANQDSLFSDLGVPLLDNAFQGYNNCIFAYGQTGSGKSYSMMGYGKEYGVIPRICQSMFERIVSIQQDKNLSCTVEVSYLEIYNERVRDLLNPSNKGNLKVREHPSTGPYVEDLAKLVVRSFDEIENLMDEGNKARTVAATNMNETSSRSHAVFTLMLTQKRHDTETSMDTEKVSRISLVDLAGSERANSTGATGARLKEGAEINRSLSTLGRVIAALADVASGKKKNASMVPYRDSVLTWLLKDSLGGNSMTAMIAAISPADINFDETLSTLRYADSAKRIKNHAVVNEDPNARMIRELKEELAQLRAKLGGGVPAGGAAGGAGGGLIAEEQYPPDTPLEKQMVSIQQADGSITKVSKAEIVEQLNQSEKLYKDLNQTWEEKLVRTEQIHKEREAALEELGISIEKGFIGLSTPKKMPHLVNLSDDPLLAECLVYNIKPGITQVGNMDQGSHVEIRLNGSKILADHCKFENVDNVVTVVPSEGAAIMVNGLRIDKPKRLKSGFRIILGDFHIFRFNHPQEARAERVEQSLLRHSVTASQLSSPAPGKTHERNFSKAGSEFDWDSSRADSPMPSQRGRESDWFLARREAMSAILGPDHISHMPDDELDALFEDVQKVRATRRGLAENEEDSDSLSSYPVRDKYMSNGTIDNFSLDTAITMPGTPRQGEDDSQNGGVSTLQSVRQDMQRQLDRQKEQFQDRLRDAEASPGQDIDRSERTRMEEALRAAKDEYEEQLRKQKEIFESHMKELGQPIPRVYENGYPKLDPRELEVARSVFRHWSQQNYVRMAEKVLQHASLVKEAQVMSHIMDKNVVFQFAIVDHGHNMASSYDLVLNGISGDEDIILDDARKPCVAVRVIDFKQSVIHLWSIEKLQRRVQAMRQLHQYIDRPDYIQHFKLENPFSEPCSPQYSLVGDADIPLTAVFETRVQDFSVEVVSPYTQNVVGIIRLSLEPSSAQAPSSTLKFNVVMRDMVGFAEWEGTDVHAQLFFPGISEEGGATTTQMINGFDETPVRFESVHSMSLPLSSPRNAALKICVYARVTQMHLDKLLSWDDMQDSAEGPQDQKTARIAETEYFSEERHDVFARVQVLELAETGEYLPVEVVQNNALDAGTYQLHQGLQRRISVNLTYSSTETLPWDDLTNIRVGSVRLLDPWGKIPDQDLQTPDVPVKFVQEPMVKDNADGTSNVTLVGQWDSSLHGSLLLDRVTADKYRVQVTVRWDLHSARLQDPVSFEVDLTLQIQGRTYVRPQSMFKNFFSTTRVVHSTVRMYSVAVRPVSAKRAADLWRMNTQNDYVKGEELLTKWSPRKVSLVRDYVASRKRRRRIAELNAAKGALSASSLTVASPPRSGRSTPYRGQEPDRKTKLLQKYVKLWTARIDPIDAILIRGNTEPPASGAAFASRGKSPSSGDDTNGDPEQVPFKPRFYATVQTLPKNPSSSKSGYLLAPDDAYTHWVRRFVELRLPYLHVYSVPDGDEINAINLRNARVDHAPDFARLLDGPGPDGSSRGRPNVFAVYGPQNTFLFAARTEAQKVEWILKIDDSYFSNHAPRAVTNGSRG</sequence>
<keyword evidence="7 9" id="KW-0505">Motor protein</keyword>
<dbReference type="InterPro" id="IPR027417">
    <property type="entry name" value="P-loop_NTPase"/>
</dbReference>
<dbReference type="Gene3D" id="3.40.850.10">
    <property type="entry name" value="Kinesin motor domain"/>
    <property type="match status" value="1"/>
</dbReference>
<feature type="binding site" evidence="9">
    <location>
        <begin position="111"/>
        <end position="118"/>
    </location>
    <ligand>
        <name>ATP</name>
        <dbReference type="ChEBI" id="CHEBI:30616"/>
    </ligand>
</feature>
<feature type="compositionally biased region" description="Polar residues" evidence="10">
    <location>
        <begin position="752"/>
        <end position="764"/>
    </location>
</feature>
<dbReference type="PROSITE" id="PS50003">
    <property type="entry name" value="PH_DOMAIN"/>
    <property type="match status" value="1"/>
</dbReference>
<comment type="similarity">
    <text evidence="9">Belongs to the TRAFAC class myosin-kinesin ATPase superfamily. Kinesin family.</text>
</comment>
<feature type="region of interest" description="Disordered" evidence="10">
    <location>
        <begin position="1470"/>
        <end position="1497"/>
    </location>
</feature>
<keyword evidence="14" id="KW-1185">Reference proteome</keyword>
<dbReference type="Gene3D" id="6.10.250.2520">
    <property type="match status" value="1"/>
</dbReference>
<feature type="region of interest" description="Disordered" evidence="10">
    <location>
        <begin position="615"/>
        <end position="659"/>
    </location>
</feature>
<dbReference type="SMART" id="SM00233">
    <property type="entry name" value="PH"/>
    <property type="match status" value="1"/>
</dbReference>
<evidence type="ECO:0000256" key="3">
    <source>
        <dbReference type="ARBA" id="ARBA00022701"/>
    </source>
</evidence>
<dbReference type="PROSITE" id="PS50067">
    <property type="entry name" value="KINESIN_MOTOR_2"/>
    <property type="match status" value="1"/>
</dbReference>
<dbReference type="InterPro" id="IPR001752">
    <property type="entry name" value="Kinesin_motor_dom"/>
</dbReference>
<evidence type="ECO:0000256" key="9">
    <source>
        <dbReference type="PROSITE-ProRule" id="PRU00283"/>
    </source>
</evidence>
<dbReference type="Pfam" id="PF16183">
    <property type="entry name" value="Kinesin_assoc"/>
    <property type="match status" value="1"/>
</dbReference>
<feature type="compositionally biased region" description="Basic and acidic residues" evidence="10">
    <location>
        <begin position="765"/>
        <end position="797"/>
    </location>
</feature>
<dbReference type="RefSeq" id="XP_070885461.1">
    <property type="nucleotide sequence ID" value="XM_071029346.1"/>
</dbReference>
<keyword evidence="5 9" id="KW-0067">ATP-binding</keyword>
<evidence type="ECO:0000313" key="13">
    <source>
        <dbReference type="EMBL" id="KAL2866482.1"/>
    </source>
</evidence>
<keyword evidence="2" id="KW-0963">Cytoplasm</keyword>
<evidence type="ECO:0000259" key="12">
    <source>
        <dbReference type="PROSITE" id="PS50067"/>
    </source>
</evidence>
<dbReference type="Gene3D" id="2.30.29.30">
    <property type="entry name" value="Pleckstrin-homology domain (PH domain)/Phosphotyrosine-binding domain (PTB)"/>
    <property type="match status" value="1"/>
</dbReference>
<evidence type="ECO:0000256" key="8">
    <source>
        <dbReference type="ARBA" id="ARBA00023212"/>
    </source>
</evidence>
<dbReference type="InterPro" id="IPR011993">
    <property type="entry name" value="PH-like_dom_sf"/>
</dbReference>
<dbReference type="Gene3D" id="2.60.200.20">
    <property type="match status" value="1"/>
</dbReference>
<dbReference type="PRINTS" id="PR00380">
    <property type="entry name" value="KINESINHEAVY"/>
</dbReference>